<dbReference type="Gene3D" id="3.40.190.10">
    <property type="entry name" value="Periplasmic binding protein-like II"/>
    <property type="match status" value="2"/>
</dbReference>
<dbReference type="Proteomes" id="UP000619512">
    <property type="component" value="Unassembled WGS sequence"/>
</dbReference>
<proteinExistence type="predicted"/>
<feature type="signal peptide" evidence="1">
    <location>
        <begin position="1"/>
        <end position="19"/>
    </location>
</feature>
<reference evidence="3" key="1">
    <citation type="journal article" date="2014" name="Int. J. Syst. Evol. Microbiol.">
        <title>Complete genome sequence of Corynebacterium casei LMG S-19264T (=DSM 44701T), isolated from a smear-ripened cheese.</title>
        <authorList>
            <consortium name="US DOE Joint Genome Institute (JGI-PGF)"/>
            <person name="Walter F."/>
            <person name="Albersmeier A."/>
            <person name="Kalinowski J."/>
            <person name="Ruckert C."/>
        </authorList>
    </citation>
    <scope>NUCLEOTIDE SEQUENCE</scope>
    <source>
        <strain evidence="3">KCTC 12344</strain>
    </source>
</reference>
<keyword evidence="5" id="KW-1185">Reference proteome</keyword>
<evidence type="ECO:0000313" key="3">
    <source>
        <dbReference type="EMBL" id="GGZ08153.1"/>
    </source>
</evidence>
<feature type="chain" id="PRO_5044606721" evidence="1">
    <location>
        <begin position="20"/>
        <end position="264"/>
    </location>
</feature>
<gene>
    <name evidence="4" type="ORF">E1742_13010</name>
    <name evidence="3" type="ORF">GCM10007388_47140</name>
</gene>
<dbReference type="InterPro" id="IPR001638">
    <property type="entry name" value="Solute-binding_3/MltF_N"/>
</dbReference>
<keyword evidence="1" id="KW-0732">Signal</keyword>
<name>A0A4P7BE53_9BURK</name>
<protein>
    <submittedName>
        <fullName evidence="4">Transporter substrate-binding domain-containing protein</fullName>
    </submittedName>
</protein>
<dbReference type="EMBL" id="BMWW01000011">
    <property type="protein sequence ID" value="GGZ08153.1"/>
    <property type="molecule type" value="Genomic_DNA"/>
</dbReference>
<dbReference type="SUPFAM" id="SSF53850">
    <property type="entry name" value="Periplasmic binding protein-like II"/>
    <property type="match status" value="1"/>
</dbReference>
<reference evidence="4 5" key="2">
    <citation type="submission" date="2019-03" db="EMBL/GenBank/DDBJ databases">
        <title>Draft Genome Sequences of Six Type Strains of the Genus Massilia.</title>
        <authorList>
            <person name="Miess H."/>
            <person name="Frediansyhah A."/>
            <person name="Gross H."/>
        </authorList>
    </citation>
    <scope>NUCLEOTIDE SEQUENCE [LARGE SCALE GENOMIC DNA]</scope>
    <source>
        <strain evidence="4 5">DSM 17505</strain>
    </source>
</reference>
<evidence type="ECO:0000313" key="5">
    <source>
        <dbReference type="Proteomes" id="UP000294359"/>
    </source>
</evidence>
<dbReference type="Proteomes" id="UP000294359">
    <property type="component" value="Chromosome"/>
</dbReference>
<dbReference type="PANTHER" id="PTHR38834:SF3">
    <property type="entry name" value="SOLUTE-BINDING PROTEIN FAMILY 3_N-TERMINAL DOMAIN-CONTAINING PROTEIN"/>
    <property type="match status" value="1"/>
</dbReference>
<dbReference type="OrthoDB" id="8594082at2"/>
<accession>A0A4P7BE53</accession>
<evidence type="ECO:0000313" key="6">
    <source>
        <dbReference type="Proteomes" id="UP000619512"/>
    </source>
</evidence>
<evidence type="ECO:0000259" key="2">
    <source>
        <dbReference type="Pfam" id="PF00497"/>
    </source>
</evidence>
<feature type="domain" description="Solute-binding protein family 3/N-terminal" evidence="2">
    <location>
        <begin position="43"/>
        <end position="254"/>
    </location>
</feature>
<evidence type="ECO:0000256" key="1">
    <source>
        <dbReference type="SAM" id="SignalP"/>
    </source>
</evidence>
<dbReference type="Pfam" id="PF00497">
    <property type="entry name" value="SBP_bac_3"/>
    <property type="match status" value="1"/>
</dbReference>
<dbReference type="EMBL" id="CP038026">
    <property type="protein sequence ID" value="QBQ36986.1"/>
    <property type="molecule type" value="Genomic_DNA"/>
</dbReference>
<dbReference type="AlphaFoldDB" id="A0A4P7BE53"/>
<reference evidence="3" key="3">
    <citation type="submission" date="2022-12" db="EMBL/GenBank/DDBJ databases">
        <authorList>
            <person name="Sun Q."/>
            <person name="Kim S."/>
        </authorList>
    </citation>
    <scope>NUCLEOTIDE SEQUENCE</scope>
    <source>
        <strain evidence="3">KCTC 12344</strain>
    </source>
</reference>
<organism evidence="3 6">
    <name type="scientific">Pseudoduganella plicata</name>
    <dbReference type="NCBI Taxonomy" id="321984"/>
    <lineage>
        <taxon>Bacteria</taxon>
        <taxon>Pseudomonadati</taxon>
        <taxon>Pseudomonadota</taxon>
        <taxon>Betaproteobacteria</taxon>
        <taxon>Burkholderiales</taxon>
        <taxon>Oxalobacteraceae</taxon>
        <taxon>Telluria group</taxon>
        <taxon>Pseudoduganella</taxon>
    </lineage>
</organism>
<evidence type="ECO:0000313" key="4">
    <source>
        <dbReference type="EMBL" id="QBQ36986.1"/>
    </source>
</evidence>
<dbReference type="PANTHER" id="PTHR38834">
    <property type="entry name" value="PERIPLASMIC SUBSTRATE BINDING PROTEIN FAMILY 3"/>
    <property type="match status" value="1"/>
</dbReference>
<sequence>MWKAAAALAVLVVSGGALAGGAIGPTAEMRPGPSFAQWPALVLTGENTPPSSMLVNGWPTGYQTDKMHALLQRAGVPYRIDIVPWKRAYVMAQREPNTCVYSTTRTPEREKQFKWIGPINSTDWILLGRAGQQYRLRSLDDARSLRIGTYNGDARGEYLRGRGFIVDATQNDMANQQKLLLNRIDLWAVSVRTDSAMLERLTLGGKIVPVLTFNKVQLYLACNPSVPDALVERLNATFETLRRDGTLSRIDRDYNDREDRSMQK</sequence>
<dbReference type="RefSeq" id="WP_134385355.1">
    <property type="nucleotide sequence ID" value="NZ_BMWW01000011.1"/>
</dbReference>